<dbReference type="EMBL" id="FNOX01000010">
    <property type="protein sequence ID" value="SDZ46207.1"/>
    <property type="molecule type" value="Genomic_DNA"/>
</dbReference>
<proteinExistence type="predicted"/>
<dbReference type="AlphaFoldDB" id="A0A1H3T8E9"/>
<name>A0A1H3T8E9_9PSED</name>
<evidence type="ECO:0000313" key="1">
    <source>
        <dbReference type="EMBL" id="SDZ46207.1"/>
    </source>
</evidence>
<dbReference type="Proteomes" id="UP000182902">
    <property type="component" value="Unassembled WGS sequence"/>
</dbReference>
<protein>
    <submittedName>
        <fullName evidence="1">Uncharacterized protein</fullName>
    </submittedName>
</protein>
<organism evidence="1 2">
    <name type="scientific">Pseudomonas salomonii</name>
    <dbReference type="NCBI Taxonomy" id="191391"/>
    <lineage>
        <taxon>Bacteria</taxon>
        <taxon>Pseudomonadati</taxon>
        <taxon>Pseudomonadota</taxon>
        <taxon>Gammaproteobacteria</taxon>
        <taxon>Pseudomonadales</taxon>
        <taxon>Pseudomonadaceae</taxon>
        <taxon>Pseudomonas</taxon>
    </lineage>
</organism>
<dbReference type="RefSeq" id="WP_158235218.1">
    <property type="nucleotide sequence ID" value="NZ_FNOX01000010.1"/>
</dbReference>
<reference evidence="1 2" key="1">
    <citation type="submission" date="2016-10" db="EMBL/GenBank/DDBJ databases">
        <authorList>
            <person name="de Groot N.N."/>
        </authorList>
    </citation>
    <scope>NUCLEOTIDE SEQUENCE [LARGE SCALE GENOMIC DNA]</scope>
    <source>
        <strain evidence="1 2">ICMP 14252</strain>
    </source>
</reference>
<gene>
    <name evidence="1" type="ORF">SAMN05216247_110265</name>
</gene>
<accession>A0A1H3T8E9</accession>
<evidence type="ECO:0000313" key="2">
    <source>
        <dbReference type="Proteomes" id="UP000182902"/>
    </source>
</evidence>
<sequence>MKRWEVYQEGKRFEGVQARDHSEAVLEALRKLDLNDESGLDVRLAAQ</sequence>